<keyword evidence="6" id="KW-0812">Transmembrane</keyword>
<dbReference type="GO" id="GO:0005886">
    <property type="term" value="C:plasma membrane"/>
    <property type="evidence" value="ECO:0007669"/>
    <property type="project" value="TreeGrafter"/>
</dbReference>
<keyword evidence="9" id="KW-1185">Reference proteome</keyword>
<keyword evidence="3 5" id="KW-0133">Cell shape</keyword>
<dbReference type="InterPro" id="IPR042175">
    <property type="entry name" value="Cell/Rod_MreC_2"/>
</dbReference>
<dbReference type="OrthoDB" id="9792313at2"/>
<organism evidence="8 9">
    <name type="scientific">Evtepia gabavorous</name>
    <dbReference type="NCBI Taxonomy" id="2211183"/>
    <lineage>
        <taxon>Bacteria</taxon>
        <taxon>Bacillati</taxon>
        <taxon>Bacillota</taxon>
        <taxon>Clostridia</taxon>
        <taxon>Eubacteriales</taxon>
        <taxon>Evtepia</taxon>
    </lineage>
</organism>
<dbReference type="Proteomes" id="UP000260649">
    <property type="component" value="Unassembled WGS sequence"/>
</dbReference>
<comment type="caution">
    <text evidence="8">The sequence shown here is derived from an EMBL/GenBank/DDBJ whole genome shotgun (WGS) entry which is preliminary data.</text>
</comment>
<dbReference type="GO" id="GO:0008360">
    <property type="term" value="P:regulation of cell shape"/>
    <property type="evidence" value="ECO:0007669"/>
    <property type="project" value="UniProtKB-KW"/>
</dbReference>
<evidence type="ECO:0000256" key="1">
    <source>
        <dbReference type="ARBA" id="ARBA00009369"/>
    </source>
</evidence>
<reference evidence="8 9" key="1">
    <citation type="submission" date="2018-07" db="EMBL/GenBank/DDBJ databases">
        <title>GABA Modulating Bacteria of the Human Gut Microbiota.</title>
        <authorList>
            <person name="Strandwitz P."/>
            <person name="Kim K.H."/>
            <person name="Terekhova D."/>
            <person name="Liu J.K."/>
            <person name="Sharma A."/>
            <person name="Levering J."/>
            <person name="Mcdonald D."/>
            <person name="Dietrich D."/>
            <person name="Ramadhar T.R."/>
            <person name="Lekbua A."/>
            <person name="Mroue N."/>
            <person name="Liston C."/>
            <person name="Stewart E.J."/>
            <person name="Dubin M.J."/>
            <person name="Zengler K."/>
            <person name="Knight R."/>
            <person name="Gilbert J.A."/>
            <person name="Clardy J."/>
            <person name="Lewis K."/>
        </authorList>
    </citation>
    <scope>NUCLEOTIDE SEQUENCE [LARGE SCALE GENOMIC DNA]</scope>
    <source>
        <strain evidence="8 9">KLE1738</strain>
    </source>
</reference>
<evidence type="ECO:0000256" key="5">
    <source>
        <dbReference type="PIRNR" id="PIRNR038471"/>
    </source>
</evidence>
<dbReference type="Gene3D" id="2.40.10.340">
    <property type="entry name" value="Rod shape-determining protein MreC, domain 1"/>
    <property type="match status" value="1"/>
</dbReference>
<evidence type="ECO:0000259" key="7">
    <source>
        <dbReference type="Pfam" id="PF04085"/>
    </source>
</evidence>
<dbReference type="Gene3D" id="2.40.10.350">
    <property type="entry name" value="Rod shape-determining protein MreC, domain 2"/>
    <property type="match status" value="1"/>
</dbReference>
<evidence type="ECO:0000256" key="2">
    <source>
        <dbReference type="ARBA" id="ARBA00013855"/>
    </source>
</evidence>
<evidence type="ECO:0000256" key="3">
    <source>
        <dbReference type="ARBA" id="ARBA00022960"/>
    </source>
</evidence>
<dbReference type="InterPro" id="IPR042177">
    <property type="entry name" value="Cell/Rod_1"/>
</dbReference>
<name>A0A3E2B311_9FIRM</name>
<gene>
    <name evidence="8" type="primary">mreC</name>
    <name evidence="8" type="ORF">DV520_07720</name>
</gene>
<sequence>MWWACRSAAWGGCSWTSAWTVWHWLAADLGDGLRRPGPPGNRRGPAVKRWMQHTWVKIIAVALSLSLIAAAVALVLTGTTEPLRGVGETVSRPFSRFFSLVTDKLRQGGDYLKGVQALQEENRALEQEVAQLRRAARAGDLATEENARLRSLLELQETGQDLTFTAAWVVARAPDNWKGEVTLDQGTDQGIQAGQCVVDEHGALVGRVKEVGASWANVTLLWDPGFQMAGQGTKSGVLGSLEGSLDLLSRGELALACLTEADPVSLGEEVVTFAAQGVYPSGLVVGTVMSLEEDPGGLTRSAILTPAADLNTLSQVFVVTAFWEER</sequence>
<dbReference type="PANTHER" id="PTHR34138:SF1">
    <property type="entry name" value="CELL SHAPE-DETERMINING PROTEIN MREC"/>
    <property type="match status" value="1"/>
</dbReference>
<evidence type="ECO:0000313" key="8">
    <source>
        <dbReference type="EMBL" id="RFT06371.1"/>
    </source>
</evidence>
<feature type="transmembrane region" description="Helical" evidence="6">
    <location>
        <begin position="58"/>
        <end position="76"/>
    </location>
</feature>
<comment type="function">
    <text evidence="5">Involved in formation and maintenance of cell shape.</text>
</comment>
<accession>A0A3E2B311</accession>
<feature type="domain" description="Rod shape-determining protein MreC beta-barrel core" evidence="7">
    <location>
        <begin position="169"/>
        <end position="319"/>
    </location>
</feature>
<keyword evidence="6" id="KW-0472">Membrane</keyword>
<dbReference type="PANTHER" id="PTHR34138">
    <property type="entry name" value="CELL SHAPE-DETERMINING PROTEIN MREC"/>
    <property type="match status" value="1"/>
</dbReference>
<evidence type="ECO:0000256" key="4">
    <source>
        <dbReference type="ARBA" id="ARBA00032089"/>
    </source>
</evidence>
<dbReference type="AlphaFoldDB" id="A0A3E2B311"/>
<dbReference type="InterPro" id="IPR007221">
    <property type="entry name" value="MreC"/>
</dbReference>
<comment type="similarity">
    <text evidence="1 5">Belongs to the MreC family.</text>
</comment>
<dbReference type="PIRSF" id="PIRSF038471">
    <property type="entry name" value="MreC"/>
    <property type="match status" value="1"/>
</dbReference>
<evidence type="ECO:0000313" key="9">
    <source>
        <dbReference type="Proteomes" id="UP000260649"/>
    </source>
</evidence>
<proteinExistence type="inferred from homology"/>
<dbReference type="NCBIfam" id="TIGR00219">
    <property type="entry name" value="mreC"/>
    <property type="match status" value="1"/>
</dbReference>
<evidence type="ECO:0000256" key="6">
    <source>
        <dbReference type="SAM" id="Phobius"/>
    </source>
</evidence>
<protein>
    <recommendedName>
        <fullName evidence="2 5">Cell shape-determining protein MreC</fullName>
    </recommendedName>
    <alternativeName>
        <fullName evidence="4 5">Cell shape protein MreC</fullName>
    </alternativeName>
</protein>
<dbReference type="InterPro" id="IPR055342">
    <property type="entry name" value="MreC_beta-barrel_core"/>
</dbReference>
<dbReference type="Pfam" id="PF04085">
    <property type="entry name" value="MreC"/>
    <property type="match status" value="1"/>
</dbReference>
<keyword evidence="6" id="KW-1133">Transmembrane helix</keyword>
<dbReference type="EMBL" id="QQRQ01000011">
    <property type="protein sequence ID" value="RFT06371.1"/>
    <property type="molecule type" value="Genomic_DNA"/>
</dbReference>